<dbReference type="Proteomes" id="UP001530293">
    <property type="component" value="Unassembled WGS sequence"/>
</dbReference>
<dbReference type="PANTHER" id="PTHR48420">
    <property type="entry name" value="NON-HAEM DIOXYGENASE N-TERMINAL DOMAIN-CONTAINING PROTEIN"/>
    <property type="match status" value="1"/>
</dbReference>
<protein>
    <recommendedName>
        <fullName evidence="3">Clavaminate synthase-like protein</fullName>
    </recommendedName>
</protein>
<name>A0ABD3MQR6_9STRA</name>
<dbReference type="SUPFAM" id="SSF51197">
    <property type="entry name" value="Clavaminate synthase-like"/>
    <property type="match status" value="1"/>
</dbReference>
<evidence type="ECO:0000313" key="2">
    <source>
        <dbReference type="Proteomes" id="UP001530293"/>
    </source>
</evidence>
<dbReference type="AlphaFoldDB" id="A0ABD3MQR6"/>
<dbReference type="EMBL" id="JALLBG020000087">
    <property type="protein sequence ID" value="KAL3766339.1"/>
    <property type="molecule type" value="Genomic_DNA"/>
</dbReference>
<gene>
    <name evidence="1" type="ORF">ACHAWU_005731</name>
</gene>
<dbReference type="PANTHER" id="PTHR48420:SF1">
    <property type="entry name" value="NON-HAEM DIOXYGENASE N-TERMINAL DOMAIN-CONTAINING PROTEIN"/>
    <property type="match status" value="1"/>
</dbReference>
<organism evidence="1 2">
    <name type="scientific">Discostella pseudostelligera</name>
    <dbReference type="NCBI Taxonomy" id="259834"/>
    <lineage>
        <taxon>Eukaryota</taxon>
        <taxon>Sar</taxon>
        <taxon>Stramenopiles</taxon>
        <taxon>Ochrophyta</taxon>
        <taxon>Bacillariophyta</taxon>
        <taxon>Coscinodiscophyceae</taxon>
        <taxon>Thalassiosirophycidae</taxon>
        <taxon>Stephanodiscales</taxon>
        <taxon>Stephanodiscaceae</taxon>
        <taxon>Discostella</taxon>
    </lineage>
</organism>
<comment type="caution">
    <text evidence="1">The sequence shown here is derived from an EMBL/GenBank/DDBJ whole genome shotgun (WGS) entry which is preliminary data.</text>
</comment>
<dbReference type="InterPro" id="IPR027443">
    <property type="entry name" value="IPNS-like_sf"/>
</dbReference>
<reference evidence="1 2" key="1">
    <citation type="submission" date="2024-10" db="EMBL/GenBank/DDBJ databases">
        <title>Updated reference genomes for cyclostephanoid diatoms.</title>
        <authorList>
            <person name="Roberts W.R."/>
            <person name="Alverson A.J."/>
        </authorList>
    </citation>
    <scope>NUCLEOTIDE SEQUENCE [LARGE SCALE GENOMIC DNA]</scope>
    <source>
        <strain evidence="1 2">AJA232-27</strain>
    </source>
</reference>
<dbReference type="Gene3D" id="2.60.120.330">
    <property type="entry name" value="B-lactam Antibiotic, Isopenicillin N Synthase, Chain"/>
    <property type="match status" value="1"/>
</dbReference>
<proteinExistence type="predicted"/>
<evidence type="ECO:0000313" key="1">
    <source>
        <dbReference type="EMBL" id="KAL3766339.1"/>
    </source>
</evidence>
<accession>A0ABD3MQR6</accession>
<evidence type="ECO:0008006" key="3">
    <source>
        <dbReference type="Google" id="ProtNLM"/>
    </source>
</evidence>
<sequence length="399" mass="44526">MDNTTTSPRLVIIDYQDLVSSDIDLSIQLDRAFGGRNHSSSLPPNDDDKDELSPLGIIAIRNVPNFVDAKMKFLPLAHPLAHLETEYLERQLSDPKSLYNAGWSHGKEKLGDQPDFAKASYYFNPVTDTPGTSEERERYPASYPCNKWPNEAELPQLTNFKDAAKHLGTIMHEVVVLLAKRIDAMTTNRVKGYTSNLLFDAMKTTEKVKGRLLYYYPLEENGHTTNNDITAKEDTWIGWHNDSGFLTSLAGDLYVNDSTGELLDEQDVDSEAGLYVIDRSGKSIHVTIPPDCMAVQIGECLQILTGGVVVATPHCVRGPRAGWNPQSTIKVARISHPCFIDSKPTFPLCMPEGCSREDVSRAGSGMGKVPPLEDRWIEDGMTFGDFLQKSFDKYYDWKG</sequence>
<keyword evidence="2" id="KW-1185">Reference proteome</keyword>